<feature type="compositionally biased region" description="Polar residues" evidence="2">
    <location>
        <begin position="847"/>
        <end position="857"/>
    </location>
</feature>
<dbReference type="Proteomes" id="UP000777482">
    <property type="component" value="Unassembled WGS sequence"/>
</dbReference>
<feature type="compositionally biased region" description="Low complexity" evidence="2">
    <location>
        <begin position="192"/>
        <end position="201"/>
    </location>
</feature>
<feature type="region of interest" description="Disordered" evidence="2">
    <location>
        <begin position="420"/>
        <end position="859"/>
    </location>
</feature>
<gene>
    <name evidence="4" type="ORF">C6P46_006606</name>
</gene>
<evidence type="ECO:0000256" key="1">
    <source>
        <dbReference type="PROSITE-ProRule" id="PRU00042"/>
    </source>
</evidence>
<feature type="compositionally biased region" description="Polar residues" evidence="2">
    <location>
        <begin position="229"/>
        <end position="246"/>
    </location>
</feature>
<dbReference type="GO" id="GO:0008270">
    <property type="term" value="F:zinc ion binding"/>
    <property type="evidence" value="ECO:0007669"/>
    <property type="project" value="UniProtKB-KW"/>
</dbReference>
<feature type="compositionally biased region" description="Low complexity" evidence="2">
    <location>
        <begin position="73"/>
        <end position="91"/>
    </location>
</feature>
<name>A0A9P6VY54_RHOMI</name>
<evidence type="ECO:0000259" key="3">
    <source>
        <dbReference type="PROSITE" id="PS50157"/>
    </source>
</evidence>
<dbReference type="OrthoDB" id="8922241at2759"/>
<feature type="compositionally biased region" description="Basic and acidic residues" evidence="2">
    <location>
        <begin position="523"/>
        <end position="534"/>
    </location>
</feature>
<dbReference type="Gene3D" id="3.30.160.60">
    <property type="entry name" value="Classic Zinc Finger"/>
    <property type="match status" value="1"/>
</dbReference>
<feature type="compositionally biased region" description="Low complexity" evidence="2">
    <location>
        <begin position="659"/>
        <end position="686"/>
    </location>
</feature>
<keyword evidence="5" id="KW-1185">Reference proteome</keyword>
<dbReference type="InterPro" id="IPR036236">
    <property type="entry name" value="Znf_C2H2_sf"/>
</dbReference>
<feature type="compositionally biased region" description="Pro residues" evidence="2">
    <location>
        <begin position="16"/>
        <end position="31"/>
    </location>
</feature>
<dbReference type="SUPFAM" id="SSF57667">
    <property type="entry name" value="beta-beta-alpha zinc fingers"/>
    <property type="match status" value="1"/>
</dbReference>
<dbReference type="EMBL" id="PUHQ01000084">
    <property type="protein sequence ID" value="KAG0657213.1"/>
    <property type="molecule type" value="Genomic_DNA"/>
</dbReference>
<organism evidence="4 5">
    <name type="scientific">Rhodotorula mucilaginosa</name>
    <name type="common">Yeast</name>
    <name type="synonym">Rhodotorula rubra</name>
    <dbReference type="NCBI Taxonomy" id="5537"/>
    <lineage>
        <taxon>Eukaryota</taxon>
        <taxon>Fungi</taxon>
        <taxon>Dikarya</taxon>
        <taxon>Basidiomycota</taxon>
        <taxon>Pucciniomycotina</taxon>
        <taxon>Microbotryomycetes</taxon>
        <taxon>Sporidiobolales</taxon>
        <taxon>Sporidiobolaceae</taxon>
        <taxon>Rhodotorula</taxon>
    </lineage>
</organism>
<keyword evidence="1" id="KW-0479">Metal-binding</keyword>
<feature type="compositionally biased region" description="Polar residues" evidence="2">
    <location>
        <begin position="57"/>
        <end position="66"/>
    </location>
</feature>
<keyword evidence="1" id="KW-0863">Zinc-finger</keyword>
<feature type="region of interest" description="Disordered" evidence="2">
    <location>
        <begin position="1"/>
        <end position="276"/>
    </location>
</feature>
<feature type="compositionally biased region" description="Acidic residues" evidence="2">
    <location>
        <begin position="502"/>
        <end position="522"/>
    </location>
</feature>
<feature type="compositionally biased region" description="Basic and acidic residues" evidence="2">
    <location>
        <begin position="424"/>
        <end position="435"/>
    </location>
</feature>
<dbReference type="AlphaFoldDB" id="A0A9P6VY54"/>
<feature type="compositionally biased region" description="Acidic residues" evidence="2">
    <location>
        <begin position="780"/>
        <end position="800"/>
    </location>
</feature>
<accession>A0A9P6VY54</accession>
<feature type="compositionally biased region" description="Basic residues" evidence="2">
    <location>
        <begin position="460"/>
        <end position="473"/>
    </location>
</feature>
<feature type="domain" description="C2H2-type" evidence="3">
    <location>
        <begin position="906"/>
        <end position="933"/>
    </location>
</feature>
<dbReference type="Pfam" id="PF00096">
    <property type="entry name" value="zf-C2H2"/>
    <property type="match status" value="1"/>
</dbReference>
<sequence length="933" mass="96481">MYNPPPPPGYSHYQPAPQPLSMPPPANPPPAANAKEQRMGVGNHAGDFELFGPPPTLSNATTNVTQPLPRRTIPIPSSGSSSESSSIGDGDYPPVPELVADDGNAPSPPVSFSPPSPDTTTAAAAAPPPPVRPGLLPYAGGSAKDSSTSFYGRNGSYHNGGFERASSVPAPECPRPMRRKTQESRDWPSFYSSSSSSSASSTGGGGGGSYLQTPGLTDSKPLVVDEPTSFMTPTVSTAGSSSNPFDVSSFALSPPAPQYPFYSASPPYPDHPLLPSEQSDLLDRVRRDLLDVDLSSIKGPLRALALSGGGVSERPVGGDRETTPTQNLAAAGVGDPMLSSPHNNTTAWNNPTAASAAQHLLRSPAMSSASDATVSPQEAFLDYDEVDSRLHDPSRPRGSEFGASLFAPLPAPVAAPSVAAAAAAEKRSPPTRDADASPPPPSAAAPTSPILRATSPRASTHAHGHHHHSRRGPHPFSVPQNAVTWAEQRSRSGQRVLVGGDAADEDGDFGTTGGEEEEETDEGPAKIEEQDRVESPPAVRGGGFAAPRPPAESSSSLAPTLTPAATSTPTPVPTPTQPQPQAVVEEQDIKPFLVGKSALPPSTTSFNPLLPLEAVRSSSSNGGGGGFPGFAPPPPPQTGSSAQPGMSAFQQELARQRLGSSSSVSEGRSGTATPRRSAAATALAGLNHDHLYSTAPEHHAVAEDGTSGLSSSGGRPQRQRKRSRMATYGDDSEGEAGEEVPLATTSRLGFAAPPAKSTLPPPPPPPPASAAARRSKSVEEEFFDDDDGDDFAAADEGESDESYRSSGSSFGATARRGAHKAGAPPPNKRRRRAPASNAEGGNKKRSSANAGGSNAPVSSGGIECNHQNADGSICGVIFRRPYDLARHKETIHGEGLKGEKVKAKEWRCEECGGTFSRKDALLRHGRIRGHATG</sequence>
<evidence type="ECO:0000313" key="4">
    <source>
        <dbReference type="EMBL" id="KAG0657213.1"/>
    </source>
</evidence>
<evidence type="ECO:0000313" key="5">
    <source>
        <dbReference type="Proteomes" id="UP000777482"/>
    </source>
</evidence>
<comment type="caution">
    <text evidence="4">The sequence shown here is derived from an EMBL/GenBank/DDBJ whole genome shotgun (WGS) entry which is preliminary data.</text>
</comment>
<feature type="compositionally biased region" description="Pro residues" evidence="2">
    <location>
        <begin position="759"/>
        <end position="768"/>
    </location>
</feature>
<dbReference type="PROSITE" id="PS50157">
    <property type="entry name" value="ZINC_FINGER_C2H2_2"/>
    <property type="match status" value="1"/>
</dbReference>
<feature type="compositionally biased region" description="Basic and acidic residues" evidence="2">
    <location>
        <begin position="687"/>
        <end position="702"/>
    </location>
</feature>
<keyword evidence="1" id="KW-0862">Zinc</keyword>
<reference evidence="4 5" key="1">
    <citation type="submission" date="2020-11" db="EMBL/GenBank/DDBJ databases">
        <title>Kefir isolates.</title>
        <authorList>
            <person name="Marcisauskas S."/>
            <person name="Kim Y."/>
            <person name="Blasche S."/>
        </authorList>
    </citation>
    <scope>NUCLEOTIDE SEQUENCE [LARGE SCALE GENOMIC DNA]</scope>
    <source>
        <strain evidence="4 5">KR</strain>
    </source>
</reference>
<protein>
    <recommendedName>
        <fullName evidence="3">C2H2-type domain-containing protein</fullName>
    </recommendedName>
</protein>
<evidence type="ECO:0000256" key="2">
    <source>
        <dbReference type="SAM" id="MobiDB-lite"/>
    </source>
</evidence>
<feature type="compositionally biased region" description="Low complexity" evidence="2">
    <location>
        <begin position="551"/>
        <end position="569"/>
    </location>
</feature>
<proteinExistence type="predicted"/>
<dbReference type="PROSITE" id="PS00028">
    <property type="entry name" value="ZINC_FINGER_C2H2_1"/>
    <property type="match status" value="1"/>
</dbReference>
<feature type="compositionally biased region" description="Pro residues" evidence="2">
    <location>
        <begin position="106"/>
        <end position="117"/>
    </location>
</feature>
<dbReference type="InterPro" id="IPR013087">
    <property type="entry name" value="Znf_C2H2_type"/>
</dbReference>